<dbReference type="PROSITE" id="PS50082">
    <property type="entry name" value="WD_REPEATS_2"/>
    <property type="match status" value="1"/>
</dbReference>
<keyword evidence="6" id="KW-1185">Reference proteome</keyword>
<evidence type="ECO:0000256" key="1">
    <source>
        <dbReference type="ARBA" id="ARBA00022574"/>
    </source>
</evidence>
<dbReference type="Gene3D" id="2.130.10.10">
    <property type="entry name" value="YVTN repeat-like/Quinoprotein amine dehydrogenase"/>
    <property type="match status" value="2"/>
</dbReference>
<dbReference type="AlphaFoldDB" id="A0A2R6NFW8"/>
<dbReference type="STRING" id="98765.A0A2R6NFW8"/>
<comment type="caution">
    <text evidence="5">The sequence shown here is derived from an EMBL/GenBank/DDBJ whole genome shotgun (WGS) entry which is preliminary data.</text>
</comment>
<dbReference type="Proteomes" id="UP000186601">
    <property type="component" value="Unassembled WGS sequence"/>
</dbReference>
<dbReference type="PROSITE" id="PS50294">
    <property type="entry name" value="WD_REPEATS_REGION"/>
    <property type="match status" value="1"/>
</dbReference>
<dbReference type="EMBL" id="MLYV02001294">
    <property type="protein sequence ID" value="PSR71158.1"/>
    <property type="molecule type" value="Genomic_DNA"/>
</dbReference>
<evidence type="ECO:0000256" key="3">
    <source>
        <dbReference type="PROSITE-ProRule" id="PRU00221"/>
    </source>
</evidence>
<dbReference type="InterPro" id="IPR015943">
    <property type="entry name" value="WD40/YVTN_repeat-like_dom_sf"/>
</dbReference>
<accession>A0A2R6NFW8</accession>
<dbReference type="OrthoDB" id="6262491at2759"/>
<dbReference type="InterPro" id="IPR019775">
    <property type="entry name" value="WD40_repeat_CS"/>
</dbReference>
<evidence type="ECO:0000313" key="6">
    <source>
        <dbReference type="Proteomes" id="UP000186601"/>
    </source>
</evidence>
<proteinExistence type="predicted"/>
<dbReference type="InterPro" id="IPR053299">
    <property type="entry name" value="ASTRA_WD_repeat"/>
</dbReference>
<feature type="region of interest" description="Disordered" evidence="4">
    <location>
        <begin position="421"/>
        <end position="460"/>
    </location>
</feature>
<dbReference type="SMART" id="SM00320">
    <property type="entry name" value="WD40"/>
    <property type="match status" value="5"/>
</dbReference>
<name>A0A2R6NFW8_9APHY</name>
<reference evidence="5 6" key="1">
    <citation type="submission" date="2018-02" db="EMBL/GenBank/DDBJ databases">
        <title>Genome sequence of the basidiomycete white-rot fungus Phlebia centrifuga.</title>
        <authorList>
            <person name="Granchi Z."/>
            <person name="Peng M."/>
            <person name="de Vries R.P."/>
            <person name="Hilden K."/>
            <person name="Makela M.R."/>
            <person name="Grigoriev I."/>
            <person name="Riley R."/>
        </authorList>
    </citation>
    <scope>NUCLEOTIDE SEQUENCE [LARGE SCALE GENOMIC DNA]</scope>
    <source>
        <strain evidence="5 6">FBCC195</strain>
    </source>
</reference>
<evidence type="ECO:0000313" key="5">
    <source>
        <dbReference type="EMBL" id="PSR71158.1"/>
    </source>
</evidence>
<dbReference type="InterPro" id="IPR001680">
    <property type="entry name" value="WD40_rpt"/>
</dbReference>
<gene>
    <name evidence="5" type="ORF">PHLCEN_2v13004</name>
</gene>
<feature type="compositionally biased region" description="Acidic residues" evidence="4">
    <location>
        <begin position="438"/>
        <end position="460"/>
    </location>
</feature>
<evidence type="ECO:0000256" key="4">
    <source>
        <dbReference type="SAM" id="MobiDB-lite"/>
    </source>
</evidence>
<dbReference type="PROSITE" id="PS00678">
    <property type="entry name" value="WD_REPEATS_1"/>
    <property type="match status" value="1"/>
</dbReference>
<dbReference type="PANTHER" id="PTHR44156">
    <property type="entry name" value="SUPERNUMERARY LIMBS, ISOFORM B-RELATED"/>
    <property type="match status" value="1"/>
</dbReference>
<dbReference type="InterPro" id="IPR036322">
    <property type="entry name" value="WD40_repeat_dom_sf"/>
</dbReference>
<dbReference type="Pfam" id="PF00400">
    <property type="entry name" value="WD40"/>
    <property type="match status" value="1"/>
</dbReference>
<keyword evidence="1 3" id="KW-0853">WD repeat</keyword>
<sequence>MQTTDKDNFLRAEAELVLDQARKVKSERIKDLGSPIQLPGVALDIHIRGKFAWIAENTAVVRKVDLETSKTVQLFRGHTAPTTAIAFYDKVPGSGDEGLLISGSWDKVGDQALILSEILKRCIEYQYMGYRGPPPFIPSSLSFVETSQSKRMLSSTPAHADFVKSLLVIPSLCLLVSTSSDKIVRFWDLSSFEEGKPLNSAGSISAHTRPVEALTAQSVSKTSTILYTADTMGIIKVWELQLETGPSPRWRSTLKEELTYHRTRVNEILHGNGQLWSASSDDTVQVHDDLPSTERNVKPMPPITHPAAVRAVLPLSTTVIAEPYLLTGSGDIIRAYDVSSPDEPELLGETDAHWHDVIALRLWMRKTAVGGEPGKIKVEPWIVSTSLDGTLRRWRLAGSCYIEYDQFDCLVRTAIELLNPPPKPSIEEKPIVPLPEVKEEDDQFGMTEDEERELAELMDD</sequence>
<evidence type="ECO:0000256" key="2">
    <source>
        <dbReference type="ARBA" id="ARBA00022737"/>
    </source>
</evidence>
<protein>
    <submittedName>
        <fullName evidence="5">Uncharacterized protein</fullName>
    </submittedName>
</protein>
<keyword evidence="2" id="KW-0677">Repeat</keyword>
<feature type="repeat" description="WD" evidence="3">
    <location>
        <begin position="156"/>
        <end position="191"/>
    </location>
</feature>
<dbReference type="SUPFAM" id="SSF50978">
    <property type="entry name" value="WD40 repeat-like"/>
    <property type="match status" value="1"/>
</dbReference>
<organism evidence="5 6">
    <name type="scientific">Hermanssonia centrifuga</name>
    <dbReference type="NCBI Taxonomy" id="98765"/>
    <lineage>
        <taxon>Eukaryota</taxon>
        <taxon>Fungi</taxon>
        <taxon>Dikarya</taxon>
        <taxon>Basidiomycota</taxon>
        <taxon>Agaricomycotina</taxon>
        <taxon>Agaricomycetes</taxon>
        <taxon>Polyporales</taxon>
        <taxon>Meruliaceae</taxon>
        <taxon>Hermanssonia</taxon>
    </lineage>
</organism>